<gene>
    <name evidence="7" type="ORF">MIND_00229600</name>
</gene>
<evidence type="ECO:0000256" key="2">
    <source>
        <dbReference type="ARBA" id="ARBA00022670"/>
    </source>
</evidence>
<protein>
    <submittedName>
        <fullName evidence="7">Cysteine proteinase</fullName>
    </submittedName>
</protein>
<dbReference type="GeneID" id="59341698"/>
<feature type="region of interest" description="Disordered" evidence="5">
    <location>
        <begin position="1"/>
        <end position="47"/>
    </location>
</feature>
<keyword evidence="3" id="KW-0378">Hydrolase</keyword>
<organism evidence="7 8">
    <name type="scientific">Mycena indigotica</name>
    <dbReference type="NCBI Taxonomy" id="2126181"/>
    <lineage>
        <taxon>Eukaryota</taxon>
        <taxon>Fungi</taxon>
        <taxon>Dikarya</taxon>
        <taxon>Basidiomycota</taxon>
        <taxon>Agaricomycotina</taxon>
        <taxon>Agaricomycetes</taxon>
        <taxon>Agaricomycetidae</taxon>
        <taxon>Agaricales</taxon>
        <taxon>Marasmiineae</taxon>
        <taxon>Mycenaceae</taxon>
        <taxon>Mycena</taxon>
    </lineage>
</organism>
<feature type="compositionally biased region" description="Basic and acidic residues" evidence="5">
    <location>
        <begin position="24"/>
        <end position="39"/>
    </location>
</feature>
<dbReference type="OrthoDB" id="1939479at2759"/>
<reference evidence="7" key="1">
    <citation type="submission" date="2020-05" db="EMBL/GenBank/DDBJ databases">
        <title>Mycena genomes resolve the evolution of fungal bioluminescence.</title>
        <authorList>
            <person name="Tsai I.J."/>
        </authorList>
    </citation>
    <scope>NUCLEOTIDE SEQUENCE</scope>
    <source>
        <strain evidence="7">171206Taipei</strain>
    </source>
</reference>
<accession>A0A8H6T7F0</accession>
<dbReference type="RefSeq" id="XP_037224277.1">
    <property type="nucleotide sequence ID" value="XM_037359182.1"/>
</dbReference>
<evidence type="ECO:0000313" key="8">
    <source>
        <dbReference type="Proteomes" id="UP000636479"/>
    </source>
</evidence>
<dbReference type="AlphaFoldDB" id="A0A8H6T7F0"/>
<keyword evidence="4" id="KW-0788">Thiol protease</keyword>
<dbReference type="PANTHER" id="PTHR12606:SF141">
    <property type="entry name" value="GH15225P-RELATED"/>
    <property type="match status" value="1"/>
</dbReference>
<feature type="compositionally biased region" description="Polar residues" evidence="5">
    <location>
        <begin position="1"/>
        <end position="10"/>
    </location>
</feature>
<feature type="domain" description="Ubiquitin-like protease family profile" evidence="6">
    <location>
        <begin position="91"/>
        <end position="249"/>
    </location>
</feature>
<dbReference type="GO" id="GO:0005634">
    <property type="term" value="C:nucleus"/>
    <property type="evidence" value="ECO:0007669"/>
    <property type="project" value="TreeGrafter"/>
</dbReference>
<proteinExistence type="inferred from homology"/>
<comment type="caution">
    <text evidence="7">The sequence shown here is derived from an EMBL/GenBank/DDBJ whole genome shotgun (WGS) entry which is preliminary data.</text>
</comment>
<keyword evidence="2" id="KW-0645">Protease</keyword>
<dbReference type="GO" id="GO:0016929">
    <property type="term" value="F:deSUMOylase activity"/>
    <property type="evidence" value="ECO:0007669"/>
    <property type="project" value="TreeGrafter"/>
</dbReference>
<dbReference type="InterPro" id="IPR003653">
    <property type="entry name" value="Peptidase_C48_C"/>
</dbReference>
<dbReference type="PANTHER" id="PTHR12606">
    <property type="entry name" value="SENTRIN/SUMO-SPECIFIC PROTEASE"/>
    <property type="match status" value="1"/>
</dbReference>
<evidence type="ECO:0000313" key="7">
    <source>
        <dbReference type="EMBL" id="KAF7312169.1"/>
    </source>
</evidence>
<dbReference type="SUPFAM" id="SSF54001">
    <property type="entry name" value="Cysteine proteinases"/>
    <property type="match status" value="1"/>
</dbReference>
<dbReference type="PROSITE" id="PS50600">
    <property type="entry name" value="ULP_PROTEASE"/>
    <property type="match status" value="1"/>
</dbReference>
<sequence>MGSSQSPASKSKNRHQRQQKLKLSHTEEQAALQKQKDAGKSAARRLRRMARNSAEVARRSTYSHSLAPECESQVGRVVRRLESLLIKTAHAQVKGSDLTGLLPTQCLNDEVMDFFGSLILARSSSRPGSGILNVLVLSVFFWKALIDGSSKVNQWTDRESVDIFSKDAILLPVHHVSPPHWTAASINFRKKRVESYDSLGNDHPQVYELLRGYMDKEHLRKKGAPFNFTGWVNHTPGCEPFAVVIEEKEY</sequence>
<dbReference type="InterPro" id="IPR038765">
    <property type="entry name" value="Papain-like_cys_pep_sf"/>
</dbReference>
<feature type="compositionally biased region" description="Basic residues" evidence="5">
    <location>
        <begin position="11"/>
        <end position="23"/>
    </location>
</feature>
<evidence type="ECO:0000256" key="5">
    <source>
        <dbReference type="SAM" id="MobiDB-lite"/>
    </source>
</evidence>
<evidence type="ECO:0000256" key="4">
    <source>
        <dbReference type="ARBA" id="ARBA00022807"/>
    </source>
</evidence>
<dbReference type="Proteomes" id="UP000636479">
    <property type="component" value="Unassembled WGS sequence"/>
</dbReference>
<dbReference type="GO" id="GO:0006508">
    <property type="term" value="P:proteolysis"/>
    <property type="evidence" value="ECO:0007669"/>
    <property type="project" value="UniProtKB-KW"/>
</dbReference>
<evidence type="ECO:0000259" key="6">
    <source>
        <dbReference type="PROSITE" id="PS50600"/>
    </source>
</evidence>
<keyword evidence="8" id="KW-1185">Reference proteome</keyword>
<evidence type="ECO:0000256" key="3">
    <source>
        <dbReference type="ARBA" id="ARBA00022801"/>
    </source>
</evidence>
<dbReference type="Pfam" id="PF02902">
    <property type="entry name" value="Peptidase_C48"/>
    <property type="match status" value="1"/>
</dbReference>
<name>A0A8H6T7F0_9AGAR</name>
<evidence type="ECO:0000256" key="1">
    <source>
        <dbReference type="ARBA" id="ARBA00005234"/>
    </source>
</evidence>
<dbReference type="Gene3D" id="3.40.395.10">
    <property type="entry name" value="Adenoviral Proteinase, Chain A"/>
    <property type="match status" value="1"/>
</dbReference>
<dbReference type="GO" id="GO:0016926">
    <property type="term" value="P:protein desumoylation"/>
    <property type="evidence" value="ECO:0007669"/>
    <property type="project" value="TreeGrafter"/>
</dbReference>
<comment type="similarity">
    <text evidence="1">Belongs to the peptidase C48 family.</text>
</comment>
<dbReference type="EMBL" id="JACAZF010000002">
    <property type="protein sequence ID" value="KAF7312169.1"/>
    <property type="molecule type" value="Genomic_DNA"/>
</dbReference>